<proteinExistence type="predicted"/>
<dbReference type="GO" id="GO:0016020">
    <property type="term" value="C:membrane"/>
    <property type="evidence" value="ECO:0007669"/>
    <property type="project" value="InterPro"/>
</dbReference>
<dbReference type="InterPro" id="IPR007329">
    <property type="entry name" value="FMN-bd"/>
</dbReference>
<dbReference type="SMART" id="SM00900">
    <property type="entry name" value="FMN_bind"/>
    <property type="match status" value="1"/>
</dbReference>
<dbReference type="Pfam" id="PF04205">
    <property type="entry name" value="FMN_bind"/>
    <property type="match status" value="1"/>
</dbReference>
<evidence type="ECO:0000259" key="2">
    <source>
        <dbReference type="SMART" id="SM00900"/>
    </source>
</evidence>
<feature type="signal peptide" evidence="1">
    <location>
        <begin position="1"/>
        <end position="20"/>
    </location>
</feature>
<reference evidence="3 4" key="1">
    <citation type="submission" date="2016-08" db="EMBL/GenBank/DDBJ databases">
        <title>Evolution of the type three secretion system and type three effector repertoires in Xanthomonas.</title>
        <authorList>
            <person name="Merda D."/>
            <person name="Briand M."/>
            <person name="Bosis E."/>
            <person name="Rousseau C."/>
            <person name="Portier P."/>
            <person name="Jacques M.-A."/>
            <person name="Fischer-Le Saux M."/>
        </authorList>
    </citation>
    <scope>NUCLEOTIDE SEQUENCE [LARGE SCALE GENOMIC DNA]</scope>
    <source>
        <strain evidence="3 4">CFBP 4691</strain>
    </source>
</reference>
<feature type="domain" description="FMN-binding" evidence="2">
    <location>
        <begin position="85"/>
        <end position="166"/>
    </location>
</feature>
<sequence length="173" mass="18595">MHYRFAAIPLIALAAAPSHATTYLTLEQAQAQMFPGRTLTPDFRTLDSSQIAAIGKAAGVSPLSPELKAWRASGGGWLIVDHVVGKHDFITFAVALDAAGAVADVEILEYRETYGGQVREPGWRSQFVGKTADSAPQLGKDIRNISGATLSSKHLTDGVRRLLKTYALVLRHA</sequence>
<name>A0A2S6ZGA4_9XANT</name>
<organism evidence="3 4">
    <name type="scientific">Xanthomonas theicola</name>
    <dbReference type="NCBI Taxonomy" id="56464"/>
    <lineage>
        <taxon>Bacteria</taxon>
        <taxon>Pseudomonadati</taxon>
        <taxon>Pseudomonadota</taxon>
        <taxon>Gammaproteobacteria</taxon>
        <taxon>Lysobacterales</taxon>
        <taxon>Lysobacteraceae</taxon>
        <taxon>Xanthomonas</taxon>
    </lineage>
</organism>
<keyword evidence="4" id="KW-1185">Reference proteome</keyword>
<gene>
    <name evidence="3" type="ORF">XthCFBP4691_08370</name>
</gene>
<evidence type="ECO:0000313" key="4">
    <source>
        <dbReference type="Proteomes" id="UP000239898"/>
    </source>
</evidence>
<dbReference type="RefSeq" id="WP_128419996.1">
    <property type="nucleotide sequence ID" value="NZ_CP049017.1"/>
</dbReference>
<dbReference type="EMBL" id="MIGX01000030">
    <property type="protein sequence ID" value="PPT91291.1"/>
    <property type="molecule type" value="Genomic_DNA"/>
</dbReference>
<dbReference type="AlphaFoldDB" id="A0A2S6ZGA4"/>
<dbReference type="Proteomes" id="UP000239898">
    <property type="component" value="Unassembled WGS sequence"/>
</dbReference>
<feature type="chain" id="PRO_5015766967" evidence="1">
    <location>
        <begin position="21"/>
        <end position="173"/>
    </location>
</feature>
<comment type="caution">
    <text evidence="3">The sequence shown here is derived from an EMBL/GenBank/DDBJ whole genome shotgun (WGS) entry which is preliminary data.</text>
</comment>
<keyword evidence="1" id="KW-0732">Signal</keyword>
<protein>
    <submittedName>
        <fullName evidence="3">FMN-binding protein</fullName>
    </submittedName>
</protein>
<dbReference type="GO" id="GO:0010181">
    <property type="term" value="F:FMN binding"/>
    <property type="evidence" value="ECO:0007669"/>
    <property type="project" value="InterPro"/>
</dbReference>
<evidence type="ECO:0000256" key="1">
    <source>
        <dbReference type="SAM" id="SignalP"/>
    </source>
</evidence>
<accession>A0A2S6ZGA4</accession>
<evidence type="ECO:0000313" key="3">
    <source>
        <dbReference type="EMBL" id="PPT91291.1"/>
    </source>
</evidence>
<dbReference type="OrthoDB" id="9778782at2"/>